<gene>
    <name evidence="2" type="ORF">FIBSPDRAFT_885088</name>
</gene>
<feature type="region of interest" description="Disordered" evidence="1">
    <location>
        <begin position="98"/>
        <end position="128"/>
    </location>
</feature>
<organism evidence="2 3">
    <name type="scientific">Athelia psychrophila</name>
    <dbReference type="NCBI Taxonomy" id="1759441"/>
    <lineage>
        <taxon>Eukaryota</taxon>
        <taxon>Fungi</taxon>
        <taxon>Dikarya</taxon>
        <taxon>Basidiomycota</taxon>
        <taxon>Agaricomycotina</taxon>
        <taxon>Agaricomycetes</taxon>
        <taxon>Agaricomycetidae</taxon>
        <taxon>Atheliales</taxon>
        <taxon>Atheliaceae</taxon>
        <taxon>Athelia</taxon>
    </lineage>
</organism>
<evidence type="ECO:0000256" key="1">
    <source>
        <dbReference type="SAM" id="MobiDB-lite"/>
    </source>
</evidence>
<evidence type="ECO:0000313" key="2">
    <source>
        <dbReference type="EMBL" id="KZP29324.1"/>
    </source>
</evidence>
<dbReference type="AlphaFoldDB" id="A0A166SDI0"/>
<dbReference type="Proteomes" id="UP000076532">
    <property type="component" value="Unassembled WGS sequence"/>
</dbReference>
<feature type="compositionally biased region" description="Basic and acidic residues" evidence="1">
    <location>
        <begin position="101"/>
        <end position="115"/>
    </location>
</feature>
<evidence type="ECO:0000313" key="3">
    <source>
        <dbReference type="Proteomes" id="UP000076532"/>
    </source>
</evidence>
<reference evidence="2 3" key="1">
    <citation type="journal article" date="2016" name="Mol. Biol. Evol.">
        <title>Comparative Genomics of Early-Diverging Mushroom-Forming Fungi Provides Insights into the Origins of Lignocellulose Decay Capabilities.</title>
        <authorList>
            <person name="Nagy L.G."/>
            <person name="Riley R."/>
            <person name="Tritt A."/>
            <person name="Adam C."/>
            <person name="Daum C."/>
            <person name="Floudas D."/>
            <person name="Sun H."/>
            <person name="Yadav J.S."/>
            <person name="Pangilinan J."/>
            <person name="Larsson K.H."/>
            <person name="Matsuura K."/>
            <person name="Barry K."/>
            <person name="Labutti K."/>
            <person name="Kuo R."/>
            <person name="Ohm R.A."/>
            <person name="Bhattacharya S.S."/>
            <person name="Shirouzu T."/>
            <person name="Yoshinaga Y."/>
            <person name="Martin F.M."/>
            <person name="Grigoriev I.V."/>
            <person name="Hibbett D.S."/>
        </authorList>
    </citation>
    <scope>NUCLEOTIDE SEQUENCE [LARGE SCALE GENOMIC DNA]</scope>
    <source>
        <strain evidence="2 3">CBS 109695</strain>
    </source>
</reference>
<accession>A0A166SDI0</accession>
<dbReference type="EMBL" id="KV417499">
    <property type="protein sequence ID" value="KZP29324.1"/>
    <property type="molecule type" value="Genomic_DNA"/>
</dbReference>
<keyword evidence="3" id="KW-1185">Reference proteome</keyword>
<name>A0A166SDI0_9AGAM</name>
<proteinExistence type="predicted"/>
<sequence>MSSFAAHLIGDRVVPKARQVVSSSGGLYDFLKGDEADSILFSDLGACLNHFTRMAQPNRPHRANGVPAPRQARLSELVELEAASLDLLDKRRRIAQNLRSQRQESGNDARDERRPVNSPGQTHDDCDCRLDFGGDNGMPFNLILILKRSNDEDVQSHKQDLQRYMIFTKTDAARRSTIRLLLFLSHALRLINSSRSTRFYMSAGRPTCKVQGTLDVERPRSAAPCFFLQRQALTIRCKYIAFKIASHDHPSQRTHVGTGASPSHAFTIDATLAHVGTARLQAVIAGWTSASLVASALCVKPHAFIEPSSFLNIKLPFKDASSNRLTRNQGRSEMYRRKICCNEARAGTVAVSAGTGNSKSLLFCWAVQL</sequence>
<protein>
    <submittedName>
        <fullName evidence="2">Uncharacterized protein</fullName>
    </submittedName>
</protein>